<dbReference type="Proteomes" id="UP001345963">
    <property type="component" value="Unassembled WGS sequence"/>
</dbReference>
<accession>A0ABU7C3P3</accession>
<evidence type="ECO:0008006" key="3">
    <source>
        <dbReference type="Google" id="ProtNLM"/>
    </source>
</evidence>
<proteinExistence type="predicted"/>
<evidence type="ECO:0000313" key="2">
    <source>
        <dbReference type="Proteomes" id="UP001345963"/>
    </source>
</evidence>
<dbReference type="EMBL" id="JAHUTI010079090">
    <property type="protein sequence ID" value="MED6257347.1"/>
    <property type="molecule type" value="Genomic_DNA"/>
</dbReference>
<gene>
    <name evidence="1" type="ORF">ATANTOWER_019676</name>
</gene>
<keyword evidence="2" id="KW-1185">Reference proteome</keyword>
<comment type="caution">
    <text evidence="1">The sequence shown here is derived from an EMBL/GenBank/DDBJ whole genome shotgun (WGS) entry which is preliminary data.</text>
</comment>
<protein>
    <recommendedName>
        <fullName evidence="3">Ubiquinol-cytochrome-c reductase complex assembly factor 3</fullName>
    </recommendedName>
</protein>
<name>A0ABU7C3P3_9TELE</name>
<reference evidence="1 2" key="1">
    <citation type="submission" date="2021-07" db="EMBL/GenBank/DDBJ databases">
        <authorList>
            <person name="Palmer J.M."/>
        </authorList>
    </citation>
    <scope>NUCLEOTIDE SEQUENCE [LARGE SCALE GENOMIC DNA]</scope>
    <source>
        <strain evidence="1 2">AT_MEX2019</strain>
        <tissue evidence="1">Muscle</tissue>
    </source>
</reference>
<evidence type="ECO:0000313" key="1">
    <source>
        <dbReference type="EMBL" id="MED6257347.1"/>
    </source>
</evidence>
<organism evidence="1 2">
    <name type="scientific">Ataeniobius toweri</name>
    <dbReference type="NCBI Taxonomy" id="208326"/>
    <lineage>
        <taxon>Eukaryota</taxon>
        <taxon>Metazoa</taxon>
        <taxon>Chordata</taxon>
        <taxon>Craniata</taxon>
        <taxon>Vertebrata</taxon>
        <taxon>Euteleostomi</taxon>
        <taxon>Actinopterygii</taxon>
        <taxon>Neopterygii</taxon>
        <taxon>Teleostei</taxon>
        <taxon>Neoteleostei</taxon>
        <taxon>Acanthomorphata</taxon>
        <taxon>Ovalentaria</taxon>
        <taxon>Atherinomorphae</taxon>
        <taxon>Cyprinodontiformes</taxon>
        <taxon>Goodeidae</taxon>
        <taxon>Ataeniobius</taxon>
    </lineage>
</organism>
<sequence length="67" mass="7439">MSGMRTIVISTAAVAVLGLGYGMWSIVSPGEEMRKEKLKRRQKEGAGRDQLPIIRLPAWDQMGRRPG</sequence>